<evidence type="ECO:0000313" key="4">
    <source>
        <dbReference type="EMBL" id="NGY60768.1"/>
    </source>
</evidence>
<keyword evidence="2" id="KW-0964">Secreted</keyword>
<dbReference type="RefSeq" id="WP_166046752.1">
    <property type="nucleotide sequence ID" value="NZ_JAAMPJ010000004.1"/>
</dbReference>
<feature type="signal peptide" evidence="3">
    <location>
        <begin position="1"/>
        <end position="21"/>
    </location>
</feature>
<feature type="chain" id="PRO_5039130120" description="Hemolysin-type calcium-binding repeat-containing protein" evidence="3">
    <location>
        <begin position="22"/>
        <end position="165"/>
    </location>
</feature>
<reference evidence="4 5" key="1">
    <citation type="submission" date="2020-03" db="EMBL/GenBank/DDBJ databases">
        <title>Isolation and identification of active actinomycetes.</title>
        <authorList>
            <person name="Sun X."/>
        </authorList>
    </citation>
    <scope>NUCLEOTIDE SEQUENCE [LARGE SCALE GENOMIC DNA]</scope>
    <source>
        <strain evidence="4 5">NEAU-D13</strain>
    </source>
</reference>
<dbReference type="EMBL" id="JAAMPJ010000004">
    <property type="protein sequence ID" value="NGY60768.1"/>
    <property type="molecule type" value="Genomic_DNA"/>
</dbReference>
<comment type="subcellular location">
    <subcellularLocation>
        <location evidence="1">Secreted</location>
    </subcellularLocation>
</comment>
<name>A0A7C9RQZ0_9PSEU</name>
<dbReference type="InterPro" id="IPR050557">
    <property type="entry name" value="RTX_toxin/Mannuronan_C5-epim"/>
</dbReference>
<keyword evidence="5" id="KW-1185">Reference proteome</keyword>
<dbReference type="AlphaFoldDB" id="A0A7C9RQZ0"/>
<dbReference type="Pfam" id="PF00353">
    <property type="entry name" value="HemolysinCabind"/>
    <property type="match status" value="2"/>
</dbReference>
<dbReference type="SUPFAM" id="SSF51120">
    <property type="entry name" value="beta-Roll"/>
    <property type="match status" value="1"/>
</dbReference>
<protein>
    <recommendedName>
        <fullName evidence="6">Hemolysin-type calcium-binding repeat-containing protein</fullName>
    </recommendedName>
</protein>
<dbReference type="PROSITE" id="PS00330">
    <property type="entry name" value="HEMOLYSIN_CALCIUM"/>
    <property type="match status" value="1"/>
</dbReference>
<evidence type="ECO:0008006" key="6">
    <source>
        <dbReference type="Google" id="ProtNLM"/>
    </source>
</evidence>
<dbReference type="PANTHER" id="PTHR38340:SF1">
    <property type="entry name" value="S-LAYER PROTEIN"/>
    <property type="match status" value="1"/>
</dbReference>
<dbReference type="InterPro" id="IPR011049">
    <property type="entry name" value="Serralysin-like_metalloprot_C"/>
</dbReference>
<dbReference type="GO" id="GO:0005576">
    <property type="term" value="C:extracellular region"/>
    <property type="evidence" value="ECO:0007669"/>
    <property type="project" value="UniProtKB-SubCell"/>
</dbReference>
<sequence>MKLSIAAAALTIGLCTAGVAAADEVPPEFQNRPTPADCYNAVPTIEVEKPGLVTFGGVGPDVIVGTPGPDVIWGMGGDDIIIGLGGDDELHGGAGNDLICAGAGNDRVQGGPDHDTVYGEPGDDRMRGGDGMDLLSGNAHLEGDAGDGEAGFDFCTASTEVQVSC</sequence>
<gene>
    <name evidence="4" type="ORF">G7043_17700</name>
</gene>
<accession>A0A7C9RQZ0</accession>
<evidence type="ECO:0000256" key="1">
    <source>
        <dbReference type="ARBA" id="ARBA00004613"/>
    </source>
</evidence>
<dbReference type="PANTHER" id="PTHR38340">
    <property type="entry name" value="S-LAYER PROTEIN"/>
    <property type="match status" value="1"/>
</dbReference>
<dbReference type="InterPro" id="IPR018511">
    <property type="entry name" value="Hemolysin-typ_Ca-bd_CS"/>
</dbReference>
<evidence type="ECO:0000256" key="3">
    <source>
        <dbReference type="SAM" id="SignalP"/>
    </source>
</evidence>
<dbReference type="GO" id="GO:0005509">
    <property type="term" value="F:calcium ion binding"/>
    <property type="evidence" value="ECO:0007669"/>
    <property type="project" value="InterPro"/>
</dbReference>
<evidence type="ECO:0000313" key="5">
    <source>
        <dbReference type="Proteomes" id="UP000481360"/>
    </source>
</evidence>
<dbReference type="InterPro" id="IPR001343">
    <property type="entry name" value="Hemolysn_Ca-bd"/>
</dbReference>
<keyword evidence="3" id="KW-0732">Signal</keyword>
<dbReference type="Gene3D" id="2.150.10.10">
    <property type="entry name" value="Serralysin-like metalloprotease, C-terminal"/>
    <property type="match status" value="2"/>
</dbReference>
<evidence type="ECO:0000256" key="2">
    <source>
        <dbReference type="ARBA" id="ARBA00022525"/>
    </source>
</evidence>
<dbReference type="PRINTS" id="PR00313">
    <property type="entry name" value="CABNDNGRPT"/>
</dbReference>
<dbReference type="Proteomes" id="UP000481360">
    <property type="component" value="Unassembled WGS sequence"/>
</dbReference>
<comment type="caution">
    <text evidence="4">The sequence shown here is derived from an EMBL/GenBank/DDBJ whole genome shotgun (WGS) entry which is preliminary data.</text>
</comment>
<organism evidence="4 5">
    <name type="scientific">Lentzea alba</name>
    <dbReference type="NCBI Taxonomy" id="2714351"/>
    <lineage>
        <taxon>Bacteria</taxon>
        <taxon>Bacillati</taxon>
        <taxon>Actinomycetota</taxon>
        <taxon>Actinomycetes</taxon>
        <taxon>Pseudonocardiales</taxon>
        <taxon>Pseudonocardiaceae</taxon>
        <taxon>Lentzea</taxon>
    </lineage>
</organism>
<proteinExistence type="predicted"/>